<gene>
    <name evidence="1" type="ORF">DHETER_LOCUS12160</name>
</gene>
<feature type="non-terminal residue" evidence="1">
    <location>
        <position position="164"/>
    </location>
</feature>
<accession>A0ACA9PHS9</accession>
<organism evidence="1 2">
    <name type="scientific">Dentiscutata heterogama</name>
    <dbReference type="NCBI Taxonomy" id="1316150"/>
    <lineage>
        <taxon>Eukaryota</taxon>
        <taxon>Fungi</taxon>
        <taxon>Fungi incertae sedis</taxon>
        <taxon>Mucoromycota</taxon>
        <taxon>Glomeromycotina</taxon>
        <taxon>Glomeromycetes</taxon>
        <taxon>Diversisporales</taxon>
        <taxon>Gigasporaceae</taxon>
        <taxon>Dentiscutata</taxon>
    </lineage>
</organism>
<dbReference type="Proteomes" id="UP000789702">
    <property type="component" value="Unassembled WGS sequence"/>
</dbReference>
<proteinExistence type="predicted"/>
<evidence type="ECO:0000313" key="2">
    <source>
        <dbReference type="Proteomes" id="UP000789702"/>
    </source>
</evidence>
<keyword evidence="2" id="KW-1185">Reference proteome</keyword>
<name>A0ACA9PHS9_9GLOM</name>
<dbReference type="EMBL" id="CAJVPU010028950">
    <property type="protein sequence ID" value="CAG8709051.1"/>
    <property type="molecule type" value="Genomic_DNA"/>
</dbReference>
<protein>
    <submittedName>
        <fullName evidence="1">4102_t:CDS:1</fullName>
    </submittedName>
</protein>
<comment type="caution">
    <text evidence="1">The sequence shown here is derived from an EMBL/GenBank/DDBJ whole genome shotgun (WGS) entry which is preliminary data.</text>
</comment>
<evidence type="ECO:0000313" key="1">
    <source>
        <dbReference type="EMBL" id="CAG8709051.1"/>
    </source>
</evidence>
<reference evidence="1" key="1">
    <citation type="submission" date="2021-06" db="EMBL/GenBank/DDBJ databases">
        <authorList>
            <person name="Kallberg Y."/>
            <person name="Tangrot J."/>
            <person name="Rosling A."/>
        </authorList>
    </citation>
    <scope>NUCLEOTIDE SEQUENCE</scope>
    <source>
        <strain evidence="1">IL203A</strain>
    </source>
</reference>
<sequence length="164" mass="17789">MLFANVALLCLSFWASPDMNQRPGKRISDTFGKCEAAPSKSLGFTRRESVPGKHINAKVARSKVSLDMNQSLGFVGHESAPDKCIILGKVAPLGSFAGCESAPGKCINAKWHLRRFLGFVECESASGNFVERESAPGKVAHSGSFVGHESTLVETYKYRSRPLK</sequence>